<dbReference type="Proteomes" id="UP000094622">
    <property type="component" value="Unassembled WGS sequence"/>
</dbReference>
<proteinExistence type="predicted"/>
<reference evidence="1 2" key="1">
    <citation type="submission" date="2016-07" db="EMBL/GenBank/DDBJ databases">
        <title>Draft Genome Sequence of Methylobrevis pamukkalensis PK2.</title>
        <authorList>
            <person name="Vasilenko O.V."/>
            <person name="Doronina N.V."/>
            <person name="Shmareva M.N."/>
            <person name="Tarlachkov S.V."/>
            <person name="Mustakhimov I."/>
            <person name="Trotsenko Y.A."/>
        </authorList>
    </citation>
    <scope>NUCLEOTIDE SEQUENCE [LARGE SCALE GENOMIC DNA]</scope>
    <source>
        <strain evidence="1 2">PK2</strain>
    </source>
</reference>
<evidence type="ECO:0000313" key="2">
    <source>
        <dbReference type="Proteomes" id="UP000094622"/>
    </source>
</evidence>
<comment type="caution">
    <text evidence="1">The sequence shown here is derived from an EMBL/GenBank/DDBJ whole genome shotgun (WGS) entry which is preliminary data.</text>
</comment>
<accession>A0A1E3H0Z0</accession>
<organism evidence="1 2">
    <name type="scientific">Methylobrevis pamukkalensis</name>
    <dbReference type="NCBI Taxonomy" id="1439726"/>
    <lineage>
        <taxon>Bacteria</taxon>
        <taxon>Pseudomonadati</taxon>
        <taxon>Pseudomonadota</taxon>
        <taxon>Alphaproteobacteria</taxon>
        <taxon>Hyphomicrobiales</taxon>
        <taxon>Pleomorphomonadaceae</taxon>
        <taxon>Methylobrevis</taxon>
    </lineage>
</organism>
<dbReference type="EMBL" id="MCRJ01000067">
    <property type="protein sequence ID" value="ODN69962.1"/>
    <property type="molecule type" value="Genomic_DNA"/>
</dbReference>
<name>A0A1E3H0Z0_9HYPH</name>
<sequence length="128" mass="13421">MRAARPFADLDDGLASLRAALGPVWRDTVVVIATEFGRSLARNRAGGTDHGHGSAMLLAGGALRGGRVVADWPGLAPEPNGGGLLATLDRRAVLKGLLRDHFGIDDGWLDTVIFPDSRAIRALDGIMA</sequence>
<evidence type="ECO:0008006" key="3">
    <source>
        <dbReference type="Google" id="ProtNLM"/>
    </source>
</evidence>
<dbReference type="RefSeq" id="WP_069307260.1">
    <property type="nucleotide sequence ID" value="NZ_MCRJ01000067.1"/>
</dbReference>
<dbReference type="PANTHER" id="PTHR43737">
    <property type="entry name" value="BLL7424 PROTEIN"/>
    <property type="match status" value="1"/>
</dbReference>
<keyword evidence="2" id="KW-1185">Reference proteome</keyword>
<dbReference type="PANTHER" id="PTHR43737:SF1">
    <property type="entry name" value="DUF1501 DOMAIN-CONTAINING PROTEIN"/>
    <property type="match status" value="1"/>
</dbReference>
<protein>
    <recommendedName>
        <fullName evidence="3">DUF1501 domain-containing protein</fullName>
    </recommendedName>
</protein>
<dbReference type="AlphaFoldDB" id="A0A1E3H0Z0"/>
<gene>
    <name evidence="1" type="ORF">A6302_02735</name>
</gene>
<dbReference type="InterPro" id="IPR010869">
    <property type="entry name" value="DUF1501"/>
</dbReference>
<evidence type="ECO:0000313" key="1">
    <source>
        <dbReference type="EMBL" id="ODN69962.1"/>
    </source>
</evidence>
<dbReference type="Pfam" id="PF07394">
    <property type="entry name" value="DUF1501"/>
    <property type="match status" value="1"/>
</dbReference>